<protein>
    <recommendedName>
        <fullName evidence="5">Cytochrome P450</fullName>
    </recommendedName>
</protein>
<dbReference type="InterPro" id="IPR001128">
    <property type="entry name" value="Cyt_P450"/>
</dbReference>
<dbReference type="SUPFAM" id="SSF48264">
    <property type="entry name" value="Cytochrome P450"/>
    <property type="match status" value="1"/>
</dbReference>
<dbReference type="GO" id="GO:0004497">
    <property type="term" value="F:monooxygenase activity"/>
    <property type="evidence" value="ECO:0007669"/>
    <property type="project" value="InterPro"/>
</dbReference>
<evidence type="ECO:0000313" key="4">
    <source>
        <dbReference type="Proteomes" id="UP000029995"/>
    </source>
</evidence>
<gene>
    <name evidence="3" type="ORF">P409_20625</name>
</gene>
<dbReference type="PANTHER" id="PTHR24305:SF166">
    <property type="entry name" value="CYTOCHROME P450 12A4, MITOCHONDRIAL-RELATED"/>
    <property type="match status" value="1"/>
</dbReference>
<feature type="region of interest" description="Disordered" evidence="2">
    <location>
        <begin position="81"/>
        <end position="100"/>
    </location>
</feature>
<dbReference type="AlphaFoldDB" id="A0A0A0D3B0"/>
<dbReference type="InterPro" id="IPR050121">
    <property type="entry name" value="Cytochrome_P450_monoxygenase"/>
</dbReference>
<accession>A0A0A0D3B0</accession>
<dbReference type="Gene3D" id="1.10.630.10">
    <property type="entry name" value="Cytochrome P450"/>
    <property type="match status" value="1"/>
</dbReference>
<evidence type="ECO:0000256" key="2">
    <source>
        <dbReference type="SAM" id="MobiDB-lite"/>
    </source>
</evidence>
<dbReference type="EMBL" id="JANX01000296">
    <property type="protein sequence ID" value="KGM32569.1"/>
    <property type="molecule type" value="Genomic_DNA"/>
</dbReference>
<dbReference type="RefSeq" id="WP_034842888.1">
    <property type="nucleotide sequence ID" value="NZ_JANX01000296.1"/>
</dbReference>
<dbReference type="InterPro" id="IPR036396">
    <property type="entry name" value="Cyt_P450_sf"/>
</dbReference>
<feature type="compositionally biased region" description="Basic and acidic residues" evidence="2">
    <location>
        <begin position="81"/>
        <end position="92"/>
    </location>
</feature>
<evidence type="ECO:0000313" key="3">
    <source>
        <dbReference type="EMBL" id="KGM32569.1"/>
    </source>
</evidence>
<dbReference type="PANTHER" id="PTHR24305">
    <property type="entry name" value="CYTOCHROME P450"/>
    <property type="match status" value="1"/>
</dbReference>
<comment type="caution">
    <text evidence="3">The sequence shown here is derived from an EMBL/GenBank/DDBJ whole genome shotgun (WGS) entry which is preliminary data.</text>
</comment>
<sequence length="100" mass="11516">MQPWHRSEPARTEAPGTVLGWMMHEIGRQPEVEVRIHAELAAALGGRLPTHEDLPALAYLDRVITEVLRLRTPPVFMRRTDVRHHPGRDSQLRTRKKICV</sequence>
<evidence type="ECO:0008006" key="5">
    <source>
        <dbReference type="Google" id="ProtNLM"/>
    </source>
</evidence>
<organism evidence="3 4">
    <name type="scientific">Inquilinus limosus MP06</name>
    <dbReference type="NCBI Taxonomy" id="1398085"/>
    <lineage>
        <taxon>Bacteria</taxon>
        <taxon>Pseudomonadati</taxon>
        <taxon>Pseudomonadota</taxon>
        <taxon>Alphaproteobacteria</taxon>
        <taxon>Rhodospirillales</taxon>
        <taxon>Rhodospirillaceae</taxon>
        <taxon>Inquilinus</taxon>
    </lineage>
</organism>
<dbReference type="GO" id="GO:0016705">
    <property type="term" value="F:oxidoreductase activity, acting on paired donors, with incorporation or reduction of molecular oxygen"/>
    <property type="evidence" value="ECO:0007669"/>
    <property type="project" value="InterPro"/>
</dbReference>
<evidence type="ECO:0000256" key="1">
    <source>
        <dbReference type="ARBA" id="ARBA00010617"/>
    </source>
</evidence>
<name>A0A0A0D3B0_9PROT</name>
<reference evidence="3 4" key="1">
    <citation type="submission" date="2014-01" db="EMBL/GenBank/DDBJ databases">
        <title>Genome sequence determination for a cystic fibrosis isolate, Inquilinus limosus.</title>
        <authorList>
            <person name="Pino M."/>
            <person name="Di Conza J."/>
            <person name="Gutkind G."/>
        </authorList>
    </citation>
    <scope>NUCLEOTIDE SEQUENCE [LARGE SCALE GENOMIC DNA]</scope>
    <source>
        <strain evidence="3 4">MP06</strain>
    </source>
</reference>
<dbReference type="Proteomes" id="UP000029995">
    <property type="component" value="Unassembled WGS sequence"/>
</dbReference>
<dbReference type="GO" id="GO:0020037">
    <property type="term" value="F:heme binding"/>
    <property type="evidence" value="ECO:0007669"/>
    <property type="project" value="InterPro"/>
</dbReference>
<dbReference type="GO" id="GO:0005506">
    <property type="term" value="F:iron ion binding"/>
    <property type="evidence" value="ECO:0007669"/>
    <property type="project" value="InterPro"/>
</dbReference>
<dbReference type="Pfam" id="PF00067">
    <property type="entry name" value="p450"/>
    <property type="match status" value="1"/>
</dbReference>
<comment type="similarity">
    <text evidence="1">Belongs to the cytochrome P450 family.</text>
</comment>
<proteinExistence type="inferred from homology"/>